<dbReference type="PROSITE" id="PS01124">
    <property type="entry name" value="HTH_ARAC_FAMILY_2"/>
    <property type="match status" value="1"/>
</dbReference>
<proteinExistence type="predicted"/>
<evidence type="ECO:0000259" key="4">
    <source>
        <dbReference type="PROSITE" id="PS01124"/>
    </source>
</evidence>
<dbReference type="OrthoDB" id="4480133at2"/>
<name>A0A521ATV7_9SPHI</name>
<organism evidence="5 6">
    <name type="scientific">Pedobacter westerhofensis</name>
    <dbReference type="NCBI Taxonomy" id="425512"/>
    <lineage>
        <taxon>Bacteria</taxon>
        <taxon>Pseudomonadati</taxon>
        <taxon>Bacteroidota</taxon>
        <taxon>Sphingobacteriia</taxon>
        <taxon>Sphingobacteriales</taxon>
        <taxon>Sphingobacteriaceae</taxon>
        <taxon>Pedobacter</taxon>
    </lineage>
</organism>
<gene>
    <name evidence="5" type="ORF">SAMN06265348_101434</name>
</gene>
<accession>A0A521ATV7</accession>
<dbReference type="InterPro" id="IPR050204">
    <property type="entry name" value="AraC_XylS_family_regulators"/>
</dbReference>
<reference evidence="5 6" key="1">
    <citation type="submission" date="2017-05" db="EMBL/GenBank/DDBJ databases">
        <authorList>
            <person name="Varghese N."/>
            <person name="Submissions S."/>
        </authorList>
    </citation>
    <scope>NUCLEOTIDE SEQUENCE [LARGE SCALE GENOMIC DNA]</scope>
    <source>
        <strain evidence="5 6">DSM 19036</strain>
    </source>
</reference>
<keyword evidence="3" id="KW-0804">Transcription</keyword>
<evidence type="ECO:0000313" key="5">
    <source>
        <dbReference type="EMBL" id="SMO38244.1"/>
    </source>
</evidence>
<dbReference type="AlphaFoldDB" id="A0A521ATV7"/>
<dbReference type="PANTHER" id="PTHR46796">
    <property type="entry name" value="HTH-TYPE TRANSCRIPTIONAL ACTIVATOR RHAS-RELATED"/>
    <property type="match status" value="1"/>
</dbReference>
<dbReference type="Pfam" id="PF12833">
    <property type="entry name" value="HTH_18"/>
    <property type="match status" value="1"/>
</dbReference>
<evidence type="ECO:0000256" key="1">
    <source>
        <dbReference type="ARBA" id="ARBA00023015"/>
    </source>
</evidence>
<evidence type="ECO:0000256" key="3">
    <source>
        <dbReference type="ARBA" id="ARBA00023163"/>
    </source>
</evidence>
<dbReference type="GO" id="GO:0003700">
    <property type="term" value="F:DNA-binding transcription factor activity"/>
    <property type="evidence" value="ECO:0007669"/>
    <property type="project" value="InterPro"/>
</dbReference>
<dbReference type="InterPro" id="IPR054015">
    <property type="entry name" value="ExsA-like_N"/>
</dbReference>
<evidence type="ECO:0000313" key="6">
    <source>
        <dbReference type="Proteomes" id="UP000320300"/>
    </source>
</evidence>
<dbReference type="RefSeq" id="WP_142526520.1">
    <property type="nucleotide sequence ID" value="NZ_CBCSJO010000002.1"/>
</dbReference>
<protein>
    <submittedName>
        <fullName evidence="5">AraC-type DNA-binding protein</fullName>
    </submittedName>
</protein>
<dbReference type="GO" id="GO:0043565">
    <property type="term" value="F:sequence-specific DNA binding"/>
    <property type="evidence" value="ECO:0007669"/>
    <property type="project" value="InterPro"/>
</dbReference>
<sequence>MINPTELKPEILFLSFISSKRKERIGFIEHTALIFQASGHFTLETAGERTSMQQGEIMLVKKNQLGEITKLPLEGQQYQTIVILLKEELLRKIALQERIENVPKYSGPSNILIPANDYLQGFFQSVIPYVLHADQEITQALGIFKVREAVKLLLHTHPGLRDFLFDFSEPHKVDLEKFMLNNFQFNIPLEKFAILTGRSMAGFKRDFKKTFNMPPRQWLLEIRLNEARHLIEKKNGKSSSIYLDLGFESLSHFSSSFKKKFGKSPTAW</sequence>
<dbReference type="InterPro" id="IPR009057">
    <property type="entry name" value="Homeodomain-like_sf"/>
</dbReference>
<dbReference type="SUPFAM" id="SSF46689">
    <property type="entry name" value="Homeodomain-like"/>
    <property type="match status" value="1"/>
</dbReference>
<dbReference type="Pfam" id="PF22200">
    <property type="entry name" value="ExsA_N"/>
    <property type="match status" value="1"/>
</dbReference>
<dbReference type="EMBL" id="FXTN01000001">
    <property type="protein sequence ID" value="SMO38244.1"/>
    <property type="molecule type" value="Genomic_DNA"/>
</dbReference>
<feature type="domain" description="HTH araC/xylS-type" evidence="4">
    <location>
        <begin position="173"/>
        <end position="268"/>
    </location>
</feature>
<dbReference type="InterPro" id="IPR018060">
    <property type="entry name" value="HTH_AraC"/>
</dbReference>
<evidence type="ECO:0000256" key="2">
    <source>
        <dbReference type="ARBA" id="ARBA00023125"/>
    </source>
</evidence>
<keyword evidence="1" id="KW-0805">Transcription regulation</keyword>
<keyword evidence="2 5" id="KW-0238">DNA-binding</keyword>
<keyword evidence="6" id="KW-1185">Reference proteome</keyword>
<dbReference type="Gene3D" id="1.10.10.60">
    <property type="entry name" value="Homeodomain-like"/>
    <property type="match status" value="2"/>
</dbReference>
<dbReference type="SMART" id="SM00342">
    <property type="entry name" value="HTH_ARAC"/>
    <property type="match status" value="1"/>
</dbReference>
<dbReference type="Proteomes" id="UP000320300">
    <property type="component" value="Unassembled WGS sequence"/>
</dbReference>